<dbReference type="Proteomes" id="UP001379945">
    <property type="component" value="Unassembled WGS sequence"/>
</dbReference>
<accession>A0ABU9CAS9</accession>
<dbReference type="SUPFAM" id="SSF48498">
    <property type="entry name" value="Tetracyclin repressor-like, C-terminal domain"/>
    <property type="match status" value="1"/>
</dbReference>
<proteinExistence type="predicted"/>
<dbReference type="PANTHER" id="PTHR30055:SF226">
    <property type="entry name" value="HTH-TYPE TRANSCRIPTIONAL REGULATOR PKSA"/>
    <property type="match status" value="1"/>
</dbReference>
<evidence type="ECO:0000313" key="4">
    <source>
        <dbReference type="EMBL" id="MEK8047542.1"/>
    </source>
</evidence>
<dbReference type="InterPro" id="IPR001647">
    <property type="entry name" value="HTH_TetR"/>
</dbReference>
<sequence>MPEPMESTVSAGRPYGGLPPAERVAARRARFIEAGLNLFGTQGFRGATVRGICQEAGLTDRYFYESFDSLEALLLAVYRQLMDALRLGLQQVLPERPDVAPEGLTQVARLAYGVWFDVVRDPRAARVVLVEVLGLSATVDAEYEAAMGEFTRLTTAPLVAANQAGTLSAAQLELLGRALTGAAVYAARWWVASGYALSREDAVEACVLMATGSVAALAAPAIKKRAR</sequence>
<keyword evidence="1 2" id="KW-0238">DNA-binding</keyword>
<evidence type="ECO:0000256" key="1">
    <source>
        <dbReference type="ARBA" id="ARBA00023125"/>
    </source>
</evidence>
<name>A0ABU9CAS9_9BURK</name>
<keyword evidence="5" id="KW-1185">Reference proteome</keyword>
<protein>
    <submittedName>
        <fullName evidence="4">TetR/AcrR family transcriptional regulator</fullName>
    </submittedName>
</protein>
<feature type="DNA-binding region" description="H-T-H motif" evidence="2">
    <location>
        <begin position="48"/>
        <end position="67"/>
    </location>
</feature>
<dbReference type="Pfam" id="PF00440">
    <property type="entry name" value="TetR_N"/>
    <property type="match status" value="1"/>
</dbReference>
<dbReference type="PROSITE" id="PS50977">
    <property type="entry name" value="HTH_TETR_2"/>
    <property type="match status" value="1"/>
</dbReference>
<organism evidence="4 5">
    <name type="scientific">Ideonella margarita</name>
    <dbReference type="NCBI Taxonomy" id="2984191"/>
    <lineage>
        <taxon>Bacteria</taxon>
        <taxon>Pseudomonadati</taxon>
        <taxon>Pseudomonadota</taxon>
        <taxon>Betaproteobacteria</taxon>
        <taxon>Burkholderiales</taxon>
        <taxon>Sphaerotilaceae</taxon>
        <taxon>Ideonella</taxon>
    </lineage>
</organism>
<evidence type="ECO:0000256" key="2">
    <source>
        <dbReference type="PROSITE-ProRule" id="PRU00335"/>
    </source>
</evidence>
<dbReference type="InterPro" id="IPR009057">
    <property type="entry name" value="Homeodomain-like_sf"/>
</dbReference>
<dbReference type="Gene3D" id="1.10.10.60">
    <property type="entry name" value="Homeodomain-like"/>
    <property type="match status" value="1"/>
</dbReference>
<gene>
    <name evidence="4" type="ORF">AACH00_14370</name>
</gene>
<dbReference type="Gene3D" id="1.10.357.10">
    <property type="entry name" value="Tetracycline Repressor, domain 2"/>
    <property type="match status" value="1"/>
</dbReference>
<evidence type="ECO:0000259" key="3">
    <source>
        <dbReference type="PROSITE" id="PS50977"/>
    </source>
</evidence>
<comment type="caution">
    <text evidence="4">The sequence shown here is derived from an EMBL/GenBank/DDBJ whole genome shotgun (WGS) entry which is preliminary data.</text>
</comment>
<reference evidence="4 5" key="1">
    <citation type="submission" date="2024-04" db="EMBL/GenBank/DDBJ databases">
        <title>Novel species of the genus Ideonella isolated from streams.</title>
        <authorList>
            <person name="Lu H."/>
        </authorList>
    </citation>
    <scope>NUCLEOTIDE SEQUENCE [LARGE SCALE GENOMIC DNA]</scope>
    <source>
        <strain evidence="4 5">LYT19W</strain>
    </source>
</reference>
<dbReference type="InterPro" id="IPR036271">
    <property type="entry name" value="Tet_transcr_reg_TetR-rel_C_sf"/>
</dbReference>
<dbReference type="PANTHER" id="PTHR30055">
    <property type="entry name" value="HTH-TYPE TRANSCRIPTIONAL REGULATOR RUTR"/>
    <property type="match status" value="1"/>
</dbReference>
<evidence type="ECO:0000313" key="5">
    <source>
        <dbReference type="Proteomes" id="UP001379945"/>
    </source>
</evidence>
<dbReference type="RefSeq" id="WP_341399848.1">
    <property type="nucleotide sequence ID" value="NZ_JBBUTI010000009.1"/>
</dbReference>
<dbReference type="EMBL" id="JBBUTI010000009">
    <property type="protein sequence ID" value="MEK8047542.1"/>
    <property type="molecule type" value="Genomic_DNA"/>
</dbReference>
<feature type="domain" description="HTH tetR-type" evidence="3">
    <location>
        <begin position="25"/>
        <end position="85"/>
    </location>
</feature>
<dbReference type="InterPro" id="IPR049484">
    <property type="entry name" value="Rv0078-like_C"/>
</dbReference>
<dbReference type="SUPFAM" id="SSF46689">
    <property type="entry name" value="Homeodomain-like"/>
    <property type="match status" value="1"/>
</dbReference>
<dbReference type="Pfam" id="PF21351">
    <property type="entry name" value="TetR_C_41"/>
    <property type="match status" value="1"/>
</dbReference>
<dbReference type="InterPro" id="IPR050109">
    <property type="entry name" value="HTH-type_TetR-like_transc_reg"/>
</dbReference>